<organism evidence="2 3">
    <name type="scientific">Nonomuraea rubra</name>
    <dbReference type="NCBI Taxonomy" id="46180"/>
    <lineage>
        <taxon>Bacteria</taxon>
        <taxon>Bacillati</taxon>
        <taxon>Actinomycetota</taxon>
        <taxon>Actinomycetes</taxon>
        <taxon>Streptosporangiales</taxon>
        <taxon>Streptosporangiaceae</taxon>
        <taxon>Nonomuraea</taxon>
    </lineage>
</organism>
<keyword evidence="3" id="KW-1185">Reference proteome</keyword>
<sequence>MTNAELFEPPQRRPVAGRHGKPPPAMTLDDHGSRSMNDGLLADGGVSA</sequence>
<feature type="region of interest" description="Disordered" evidence="1">
    <location>
        <begin position="1"/>
        <end position="48"/>
    </location>
</feature>
<proteinExistence type="predicted"/>
<dbReference type="RefSeq" id="WP_185111503.1">
    <property type="nucleotide sequence ID" value="NZ_BAAAXY010000286.1"/>
</dbReference>
<name>A0A7X0U752_9ACTN</name>
<dbReference type="AlphaFoldDB" id="A0A7X0U752"/>
<evidence type="ECO:0000313" key="3">
    <source>
        <dbReference type="Proteomes" id="UP000565579"/>
    </source>
</evidence>
<reference evidence="2 3" key="1">
    <citation type="submission" date="2020-08" db="EMBL/GenBank/DDBJ databases">
        <title>Sequencing the genomes of 1000 actinobacteria strains.</title>
        <authorList>
            <person name="Klenk H.-P."/>
        </authorList>
    </citation>
    <scope>NUCLEOTIDE SEQUENCE [LARGE SCALE GENOMIC DNA]</scope>
    <source>
        <strain evidence="2 3">DSM 43768</strain>
    </source>
</reference>
<evidence type="ECO:0000256" key="1">
    <source>
        <dbReference type="SAM" id="MobiDB-lite"/>
    </source>
</evidence>
<evidence type="ECO:0000313" key="2">
    <source>
        <dbReference type="EMBL" id="MBB6557115.1"/>
    </source>
</evidence>
<protein>
    <submittedName>
        <fullName evidence="2">Uncharacterized protein</fullName>
    </submittedName>
</protein>
<dbReference type="Proteomes" id="UP000565579">
    <property type="component" value="Unassembled WGS sequence"/>
</dbReference>
<gene>
    <name evidence="2" type="ORF">HD593_011910</name>
</gene>
<comment type="caution">
    <text evidence="2">The sequence shown here is derived from an EMBL/GenBank/DDBJ whole genome shotgun (WGS) entry which is preliminary data.</text>
</comment>
<dbReference type="EMBL" id="JACHMI010000001">
    <property type="protein sequence ID" value="MBB6557115.1"/>
    <property type="molecule type" value="Genomic_DNA"/>
</dbReference>
<accession>A0A7X0U752</accession>